<dbReference type="EMBL" id="CAJVPP010001157">
    <property type="protein sequence ID" value="CAG8537753.1"/>
    <property type="molecule type" value="Genomic_DNA"/>
</dbReference>
<evidence type="ECO:0000313" key="2">
    <source>
        <dbReference type="Proteomes" id="UP000789375"/>
    </source>
</evidence>
<dbReference type="InterPro" id="IPR029063">
    <property type="entry name" value="SAM-dependent_MTases_sf"/>
</dbReference>
<dbReference type="InterPro" id="IPR019410">
    <property type="entry name" value="Methyltransf_16"/>
</dbReference>
<organism evidence="1 2">
    <name type="scientific">Funneliformis mosseae</name>
    <name type="common">Endomycorrhizal fungus</name>
    <name type="synonym">Glomus mosseae</name>
    <dbReference type="NCBI Taxonomy" id="27381"/>
    <lineage>
        <taxon>Eukaryota</taxon>
        <taxon>Fungi</taxon>
        <taxon>Fungi incertae sedis</taxon>
        <taxon>Mucoromycota</taxon>
        <taxon>Glomeromycotina</taxon>
        <taxon>Glomeromycetes</taxon>
        <taxon>Glomerales</taxon>
        <taxon>Glomeraceae</taxon>
        <taxon>Funneliformis</taxon>
    </lineage>
</organism>
<dbReference type="Pfam" id="PF10294">
    <property type="entry name" value="Methyltransf_16"/>
    <property type="match status" value="1"/>
</dbReference>
<name>A0A9N9AP46_FUNMO</name>
<sequence length="239" mass="27514">MSNFDCKEQTNSQGIYEFQIDNDTTLFIKQQNNTLNHGTTIWESSIITAQYMQQLLRSSDNKLKSKRCIELGSGCGLLGLNMCSMGLQTTLTDLEAVLVDVLQDNVKHNLWILNQNRIENNSPFIAQAKILDWTVTQLIPPEFTPPYDYIVATDCVYSIELISHFVRCLNELANEKTLIFCGLERRDPFVVETFINACKGGFYVVKIPEKKLRKMIYKNANNEITVEIYRLKKKKQLNK</sequence>
<evidence type="ECO:0000313" key="1">
    <source>
        <dbReference type="EMBL" id="CAG8537753.1"/>
    </source>
</evidence>
<gene>
    <name evidence="1" type="ORF">FMOSSE_LOCUS5827</name>
</gene>
<keyword evidence="2" id="KW-1185">Reference proteome</keyword>
<dbReference type="PANTHER" id="PTHR14614">
    <property type="entry name" value="HEPATOCELLULAR CARCINOMA-ASSOCIATED ANTIGEN"/>
    <property type="match status" value="1"/>
</dbReference>
<dbReference type="PANTHER" id="PTHR14614:SF109">
    <property type="entry name" value="RIBOSOMAL LYSINE N-METHYLTRANSFERASE 5"/>
    <property type="match status" value="1"/>
</dbReference>
<dbReference type="SUPFAM" id="SSF53335">
    <property type="entry name" value="S-adenosyl-L-methionine-dependent methyltransferases"/>
    <property type="match status" value="1"/>
</dbReference>
<comment type="caution">
    <text evidence="1">The sequence shown here is derived from an EMBL/GenBank/DDBJ whole genome shotgun (WGS) entry which is preliminary data.</text>
</comment>
<dbReference type="Gene3D" id="3.40.50.150">
    <property type="entry name" value="Vaccinia Virus protein VP39"/>
    <property type="match status" value="1"/>
</dbReference>
<reference evidence="1" key="1">
    <citation type="submission" date="2021-06" db="EMBL/GenBank/DDBJ databases">
        <authorList>
            <person name="Kallberg Y."/>
            <person name="Tangrot J."/>
            <person name="Rosling A."/>
        </authorList>
    </citation>
    <scope>NUCLEOTIDE SEQUENCE</scope>
    <source>
        <strain evidence="1">87-6 pot B 2015</strain>
    </source>
</reference>
<protein>
    <submittedName>
        <fullName evidence="1">11131_t:CDS:1</fullName>
    </submittedName>
</protein>
<accession>A0A9N9AP46</accession>
<proteinExistence type="predicted"/>
<dbReference type="AlphaFoldDB" id="A0A9N9AP46"/>
<dbReference type="Proteomes" id="UP000789375">
    <property type="component" value="Unassembled WGS sequence"/>
</dbReference>